<dbReference type="PANTHER" id="PTHR43750">
    <property type="entry name" value="UDP-GLUCOSE 6-DEHYDROGENASE TUAD"/>
    <property type="match status" value="1"/>
</dbReference>
<dbReference type="Pfam" id="PF03721">
    <property type="entry name" value="UDPG_MGDP_dh_N"/>
    <property type="match status" value="1"/>
</dbReference>
<dbReference type="SUPFAM" id="SSF48179">
    <property type="entry name" value="6-phosphogluconate dehydrogenase C-terminal domain-like"/>
    <property type="match status" value="1"/>
</dbReference>
<comment type="pathway">
    <text evidence="1">Nucleotide-sugar biosynthesis; UDP-alpha-D-glucuronate biosynthesis; UDP-alpha-D-glucuronate from UDP-alpha-D-glucose: step 1/1.</text>
</comment>
<dbReference type="SMART" id="SM00984">
    <property type="entry name" value="UDPG_MGDP_dh_C"/>
    <property type="match status" value="1"/>
</dbReference>
<evidence type="ECO:0000256" key="4">
    <source>
        <dbReference type="ARBA" id="ARBA00023002"/>
    </source>
</evidence>
<comment type="similarity">
    <text evidence="2 7">Belongs to the UDP-glucose/GDP-mannose dehydrogenase family.</text>
</comment>
<feature type="domain" description="UDP-glucose/GDP-mannose dehydrogenase C-terminal" evidence="8">
    <location>
        <begin position="338"/>
        <end position="441"/>
    </location>
</feature>
<dbReference type="PANTHER" id="PTHR43750:SF3">
    <property type="entry name" value="UDP-GLUCOSE 6-DEHYDROGENASE TUAD"/>
    <property type="match status" value="1"/>
</dbReference>
<evidence type="ECO:0000256" key="2">
    <source>
        <dbReference type="ARBA" id="ARBA00006601"/>
    </source>
</evidence>
<evidence type="ECO:0000256" key="5">
    <source>
        <dbReference type="ARBA" id="ARBA00023027"/>
    </source>
</evidence>
<proteinExistence type="inferred from homology"/>
<evidence type="ECO:0000256" key="6">
    <source>
        <dbReference type="ARBA" id="ARBA00047473"/>
    </source>
</evidence>
<dbReference type="NCBIfam" id="TIGR03026">
    <property type="entry name" value="NDP-sugDHase"/>
    <property type="match status" value="1"/>
</dbReference>
<dbReference type="InterPro" id="IPR008927">
    <property type="entry name" value="6-PGluconate_DH-like_C_sf"/>
</dbReference>
<evidence type="ECO:0000259" key="8">
    <source>
        <dbReference type="SMART" id="SM00984"/>
    </source>
</evidence>
<dbReference type="Proteomes" id="UP001595979">
    <property type="component" value="Unassembled WGS sequence"/>
</dbReference>
<dbReference type="EMBL" id="JBHSOH010000037">
    <property type="protein sequence ID" value="MFC5850066.1"/>
    <property type="molecule type" value="Genomic_DNA"/>
</dbReference>
<sequence>MRSTEALKVAVVGTGYVGMGTAVMLASLGYDVVGVDIDERKVEMLRRGELPIYEPGLEDLLRASAERLRWTSDYAAAIPEADVIFICVGTPPMAGGAPNLQYVAEAAQSVARHLNGKLQVVVNKSTVPVGTGDWVSRLLEEHAENYHANRYVVVSNPEFLREGTALHDSLYPDRIVLGSDRPQGIARMRELYAPLLDQTFTPPACAPRPEGYTVPELVTTSLSSAEMIKYAANAFLALKISFANEIAGLCECVNADILEVTYGIGFDRRIGHRFLAAGAGWGGSCFGKDTSALISTGGEYGYAMPILEAAIQINQRQRHLVVNKLQRHLPRLQGKRVAVLGLAFKPNTDDLRDAPAHDCIARLTALGAKVRVHDPVALAAARREWSHLKYDEAQSVEEALRGADAVLVMTEWPEYCALDWDVALSGMRNALVIDTRNVIRTRPRYGTVEQIGRRPTLMGAAPLEASA</sequence>
<keyword evidence="5 7" id="KW-0520">NAD</keyword>
<dbReference type="InterPro" id="IPR014027">
    <property type="entry name" value="UDP-Glc/GDP-Man_DH_C"/>
</dbReference>
<evidence type="ECO:0000256" key="7">
    <source>
        <dbReference type="PIRNR" id="PIRNR000124"/>
    </source>
</evidence>
<dbReference type="GO" id="GO:0016491">
    <property type="term" value="F:oxidoreductase activity"/>
    <property type="evidence" value="ECO:0007669"/>
    <property type="project" value="UniProtKB-KW"/>
</dbReference>
<dbReference type="PIRSF" id="PIRSF000124">
    <property type="entry name" value="UDPglc_GDPman_dh"/>
    <property type="match status" value="1"/>
</dbReference>
<dbReference type="InterPro" id="IPR001732">
    <property type="entry name" value="UDP-Glc/GDP-Man_DH_N"/>
</dbReference>
<dbReference type="InterPro" id="IPR036291">
    <property type="entry name" value="NAD(P)-bd_dom_sf"/>
</dbReference>
<dbReference type="Gene3D" id="1.20.5.100">
    <property type="entry name" value="Cytochrome c1, transmembrane anchor, C-terminal"/>
    <property type="match status" value="1"/>
</dbReference>
<evidence type="ECO:0000256" key="3">
    <source>
        <dbReference type="ARBA" id="ARBA00012954"/>
    </source>
</evidence>
<dbReference type="RefSeq" id="WP_380051738.1">
    <property type="nucleotide sequence ID" value="NZ_JBHSOH010000037.1"/>
</dbReference>
<keyword evidence="4 7" id="KW-0560">Oxidoreductase</keyword>
<evidence type="ECO:0000256" key="1">
    <source>
        <dbReference type="ARBA" id="ARBA00004701"/>
    </source>
</evidence>
<comment type="caution">
    <text evidence="9">The sequence shown here is derived from an EMBL/GenBank/DDBJ whole genome shotgun (WGS) entry which is preliminary data.</text>
</comment>
<reference evidence="10" key="1">
    <citation type="journal article" date="2019" name="Int. J. Syst. Evol. Microbiol.">
        <title>The Global Catalogue of Microorganisms (GCM) 10K type strain sequencing project: providing services to taxonomists for standard genome sequencing and annotation.</title>
        <authorList>
            <consortium name="The Broad Institute Genomics Platform"/>
            <consortium name="The Broad Institute Genome Sequencing Center for Infectious Disease"/>
            <person name="Wu L."/>
            <person name="Ma J."/>
        </authorList>
    </citation>
    <scope>NUCLEOTIDE SEQUENCE [LARGE SCALE GENOMIC DNA]</scope>
    <source>
        <strain evidence="10">CGMCC 1.15053</strain>
    </source>
</reference>
<accession>A0ABW1DN23</accession>
<dbReference type="InterPro" id="IPR036220">
    <property type="entry name" value="UDP-Glc/GDP-Man_DH_C_sf"/>
</dbReference>
<evidence type="ECO:0000313" key="10">
    <source>
        <dbReference type="Proteomes" id="UP001595979"/>
    </source>
</evidence>
<keyword evidence="10" id="KW-1185">Reference proteome</keyword>
<dbReference type="InterPro" id="IPR028357">
    <property type="entry name" value="UDPglc_DH_bac"/>
</dbReference>
<protein>
    <recommendedName>
        <fullName evidence="3 7">UDP-glucose 6-dehydrogenase</fullName>
        <ecNumber evidence="3 7">1.1.1.22</ecNumber>
    </recommendedName>
</protein>
<evidence type="ECO:0000313" key="9">
    <source>
        <dbReference type="EMBL" id="MFC5850066.1"/>
    </source>
</evidence>
<dbReference type="Pfam" id="PF03720">
    <property type="entry name" value="UDPG_MGDP_dh_C"/>
    <property type="match status" value="1"/>
</dbReference>
<dbReference type="Pfam" id="PF00984">
    <property type="entry name" value="UDPG_MGDP_dh"/>
    <property type="match status" value="1"/>
</dbReference>
<comment type="catalytic activity">
    <reaction evidence="6 7">
        <text>UDP-alpha-D-glucose + 2 NAD(+) + H2O = UDP-alpha-D-glucuronate + 2 NADH + 3 H(+)</text>
        <dbReference type="Rhea" id="RHEA:23596"/>
        <dbReference type="ChEBI" id="CHEBI:15377"/>
        <dbReference type="ChEBI" id="CHEBI:15378"/>
        <dbReference type="ChEBI" id="CHEBI:57540"/>
        <dbReference type="ChEBI" id="CHEBI:57945"/>
        <dbReference type="ChEBI" id="CHEBI:58052"/>
        <dbReference type="ChEBI" id="CHEBI:58885"/>
        <dbReference type="EC" id="1.1.1.22"/>
    </reaction>
</comment>
<dbReference type="Gene3D" id="3.40.50.720">
    <property type="entry name" value="NAD(P)-binding Rossmann-like Domain"/>
    <property type="match status" value="2"/>
</dbReference>
<organism evidence="9 10">
    <name type="scientific">Deinococcus petrolearius</name>
    <dbReference type="NCBI Taxonomy" id="1751295"/>
    <lineage>
        <taxon>Bacteria</taxon>
        <taxon>Thermotogati</taxon>
        <taxon>Deinococcota</taxon>
        <taxon>Deinococci</taxon>
        <taxon>Deinococcales</taxon>
        <taxon>Deinococcaceae</taxon>
        <taxon>Deinococcus</taxon>
    </lineage>
</organism>
<dbReference type="InterPro" id="IPR017476">
    <property type="entry name" value="UDP-Glc/GDP-Man"/>
</dbReference>
<dbReference type="PIRSF" id="PIRSF500134">
    <property type="entry name" value="UDPglc_DH_bac"/>
    <property type="match status" value="1"/>
</dbReference>
<dbReference type="SUPFAM" id="SSF51735">
    <property type="entry name" value="NAD(P)-binding Rossmann-fold domains"/>
    <property type="match status" value="1"/>
</dbReference>
<dbReference type="SUPFAM" id="SSF52413">
    <property type="entry name" value="UDP-glucose/GDP-mannose dehydrogenase C-terminal domain"/>
    <property type="match status" value="1"/>
</dbReference>
<dbReference type="InterPro" id="IPR014026">
    <property type="entry name" value="UDP-Glc/GDP-Man_DH_dimer"/>
</dbReference>
<gene>
    <name evidence="9" type="ORF">ACFPQ6_17325</name>
</gene>
<name>A0ABW1DN23_9DEIO</name>
<dbReference type="EC" id="1.1.1.22" evidence="3 7"/>